<feature type="transmembrane region" description="Helical" evidence="1">
    <location>
        <begin position="123"/>
        <end position="144"/>
    </location>
</feature>
<dbReference type="OrthoDB" id="5791147at2759"/>
<feature type="transmembrane region" description="Helical" evidence="1">
    <location>
        <begin position="316"/>
        <end position="339"/>
    </location>
</feature>
<evidence type="ECO:0000313" key="2">
    <source>
        <dbReference type="EMBL" id="PIC23973.1"/>
    </source>
</evidence>
<dbReference type="InterPro" id="IPR019425">
    <property type="entry name" value="7TM_GPCR_serpentine_rcpt_Srt"/>
</dbReference>
<feature type="transmembrane region" description="Helical" evidence="1">
    <location>
        <begin position="198"/>
        <end position="220"/>
    </location>
</feature>
<dbReference type="SUPFAM" id="SSF81321">
    <property type="entry name" value="Family A G protein-coupled receptor-like"/>
    <property type="match status" value="1"/>
</dbReference>
<keyword evidence="3" id="KW-1185">Reference proteome</keyword>
<feature type="transmembrane region" description="Helical" evidence="1">
    <location>
        <begin position="92"/>
        <end position="111"/>
    </location>
</feature>
<feature type="transmembrane region" description="Helical" evidence="1">
    <location>
        <begin position="150"/>
        <end position="178"/>
    </location>
</feature>
<comment type="caution">
    <text evidence="2">The sequence shown here is derived from an EMBL/GenBank/DDBJ whole genome shotgun (WGS) entry which is preliminary data.</text>
</comment>
<keyword evidence="1" id="KW-0812">Transmembrane</keyword>
<gene>
    <name evidence="2" type="primary">Cnig_chr_V.g17481</name>
    <name evidence="2" type="ORF">B9Z55_017481</name>
</gene>
<dbReference type="PANTHER" id="PTHR23021:SF16">
    <property type="entry name" value="SERPENTINE RECEPTOR, CLASS T"/>
    <property type="match status" value="1"/>
</dbReference>
<dbReference type="AlphaFoldDB" id="A0A2G5T9V7"/>
<dbReference type="Pfam" id="PF10321">
    <property type="entry name" value="7TM_GPCR_Srt"/>
    <property type="match status" value="1"/>
</dbReference>
<protein>
    <recommendedName>
        <fullName evidence="4">Serpentine Receptor, class T</fullName>
    </recommendedName>
</protein>
<evidence type="ECO:0008006" key="4">
    <source>
        <dbReference type="Google" id="ProtNLM"/>
    </source>
</evidence>
<feature type="transmembrane region" description="Helical" evidence="1">
    <location>
        <begin position="285"/>
        <end position="310"/>
    </location>
</feature>
<evidence type="ECO:0000256" key="1">
    <source>
        <dbReference type="SAM" id="Phobius"/>
    </source>
</evidence>
<feature type="transmembrane region" description="Helical" evidence="1">
    <location>
        <begin position="43"/>
        <end position="60"/>
    </location>
</feature>
<name>A0A2G5T9V7_9PELO</name>
<organism evidence="2 3">
    <name type="scientific">Caenorhabditis nigoni</name>
    <dbReference type="NCBI Taxonomy" id="1611254"/>
    <lineage>
        <taxon>Eukaryota</taxon>
        <taxon>Metazoa</taxon>
        <taxon>Ecdysozoa</taxon>
        <taxon>Nematoda</taxon>
        <taxon>Chromadorea</taxon>
        <taxon>Rhabditida</taxon>
        <taxon>Rhabditina</taxon>
        <taxon>Rhabditomorpha</taxon>
        <taxon>Rhabditoidea</taxon>
        <taxon>Rhabditidae</taxon>
        <taxon>Peloderinae</taxon>
        <taxon>Caenorhabditis</taxon>
    </lineage>
</organism>
<sequence>MDKIIPDFNLTLTNMILNGFELDPNYYECPANISERPPSVRRPYWGIWFFASGVVMLISFEGTEMIELKVKVYDELLLERLRQGCATAGRSILIRLLYIPCFFAIVFSPLLKTPAYKTMLVLAIYDISSIFIHSISTGILGFYGVPFCDYPRLIACLGGVALGSWMGCCIASMTLAVIRICDLSMQMNIKKYFDGARIYIFLGAFFVYGVGAGLLTKPVIFTPTYMSWFFDPMVGKNPEFYVNLPHTYNNILMAICTLAFYGFLSYLGFKAGDGNTSNNSNTRKVVILLQSFFFCIFHTIASVLYAYMQFIAAPPYLILVSQIAWQTSSGSVCIVYLTLNKTIRKSVMKMVCPKAYLYGRRVSMMISMNSNSA</sequence>
<accession>A0A2G5T9V7</accession>
<evidence type="ECO:0000313" key="3">
    <source>
        <dbReference type="Proteomes" id="UP000230233"/>
    </source>
</evidence>
<dbReference type="Proteomes" id="UP000230233">
    <property type="component" value="Chromosome V"/>
</dbReference>
<feature type="transmembrane region" description="Helical" evidence="1">
    <location>
        <begin position="240"/>
        <end position="264"/>
    </location>
</feature>
<dbReference type="STRING" id="1611254.A0A2G5T9V7"/>
<reference evidence="3" key="1">
    <citation type="submission" date="2017-10" db="EMBL/GenBank/DDBJ databases">
        <title>Rapid genome shrinkage in a self-fertile nematode reveals novel sperm competition proteins.</title>
        <authorList>
            <person name="Yin D."/>
            <person name="Schwarz E.M."/>
            <person name="Thomas C.G."/>
            <person name="Felde R.L."/>
            <person name="Korf I.F."/>
            <person name="Cutter A.D."/>
            <person name="Schartner C.M."/>
            <person name="Ralston E.J."/>
            <person name="Meyer B.J."/>
            <person name="Haag E.S."/>
        </authorList>
    </citation>
    <scope>NUCLEOTIDE SEQUENCE [LARGE SCALE GENOMIC DNA]</scope>
    <source>
        <strain evidence="3">JU1422</strain>
    </source>
</reference>
<dbReference type="EMBL" id="PDUG01000005">
    <property type="protein sequence ID" value="PIC23973.1"/>
    <property type="molecule type" value="Genomic_DNA"/>
</dbReference>
<keyword evidence="1" id="KW-0472">Membrane</keyword>
<proteinExistence type="predicted"/>
<dbReference type="PANTHER" id="PTHR23021">
    <property type="entry name" value="SERPENTINE RECEPTOR, CLASS T"/>
    <property type="match status" value="1"/>
</dbReference>
<keyword evidence="1" id="KW-1133">Transmembrane helix</keyword>